<dbReference type="PANTHER" id="PTHR40787">
    <property type="entry name" value="SECRETED PROTEIN"/>
    <property type="match status" value="1"/>
</dbReference>
<protein>
    <recommendedName>
        <fullName evidence="6">Sec39 domain-containing protein</fullName>
    </recommendedName>
</protein>
<dbReference type="Pfam" id="PF08314">
    <property type="entry name" value="Sec39"/>
    <property type="match status" value="1"/>
</dbReference>
<keyword evidence="2" id="KW-0813">Transport</keyword>
<feature type="region of interest" description="Disordered" evidence="5">
    <location>
        <begin position="839"/>
        <end position="868"/>
    </location>
</feature>
<dbReference type="GO" id="GO:0015031">
    <property type="term" value="P:protein transport"/>
    <property type="evidence" value="ECO:0007669"/>
    <property type="project" value="UniProtKB-KW"/>
</dbReference>
<evidence type="ECO:0000313" key="7">
    <source>
        <dbReference type="EMBL" id="KAF3204946.1"/>
    </source>
</evidence>
<dbReference type="AlphaFoldDB" id="A0A7C8UDK8"/>
<comment type="subcellular location">
    <subcellularLocation>
        <location evidence="1">Endoplasmic reticulum</location>
    </subcellularLocation>
</comment>
<accession>A0A7C8UDK8</accession>
<evidence type="ECO:0000256" key="3">
    <source>
        <dbReference type="ARBA" id="ARBA00022824"/>
    </source>
</evidence>
<keyword evidence="3" id="KW-0256">Endoplasmic reticulum</keyword>
<evidence type="ECO:0000259" key="6">
    <source>
        <dbReference type="Pfam" id="PF08314"/>
    </source>
</evidence>
<feature type="domain" description="Sec39" evidence="6">
    <location>
        <begin position="41"/>
        <end position="784"/>
    </location>
</feature>
<reference evidence="7 8" key="1">
    <citation type="submission" date="2019-06" db="EMBL/GenBank/DDBJ databases">
        <authorList>
            <person name="Palmer J.M."/>
        </authorList>
    </citation>
    <scope>NUCLEOTIDE SEQUENCE [LARGE SCALE GENOMIC DNA]</scope>
    <source>
        <strain evidence="7 8">TWF106</strain>
    </source>
</reference>
<organism evidence="7 8">
    <name type="scientific">Orbilia oligospora</name>
    <name type="common">Nematode-trapping fungus</name>
    <name type="synonym">Arthrobotrys oligospora</name>
    <dbReference type="NCBI Taxonomy" id="2813651"/>
    <lineage>
        <taxon>Eukaryota</taxon>
        <taxon>Fungi</taxon>
        <taxon>Dikarya</taxon>
        <taxon>Ascomycota</taxon>
        <taxon>Pezizomycotina</taxon>
        <taxon>Orbiliomycetes</taxon>
        <taxon>Orbiliales</taxon>
        <taxon>Orbiliaceae</taxon>
        <taxon>Orbilia</taxon>
    </lineage>
</organism>
<keyword evidence="4" id="KW-0653">Protein transport</keyword>
<evidence type="ECO:0000256" key="4">
    <source>
        <dbReference type="ARBA" id="ARBA00022927"/>
    </source>
</evidence>
<dbReference type="EMBL" id="WIWS01000120">
    <property type="protein sequence ID" value="KAF3204946.1"/>
    <property type="molecule type" value="Genomic_DNA"/>
</dbReference>
<dbReference type="InterPro" id="IPR013244">
    <property type="entry name" value="Sec39_domain"/>
</dbReference>
<dbReference type="Proteomes" id="UP000472727">
    <property type="component" value="Unassembled WGS sequence"/>
</dbReference>
<evidence type="ECO:0000256" key="5">
    <source>
        <dbReference type="SAM" id="MobiDB-lite"/>
    </source>
</evidence>
<proteinExistence type="predicted"/>
<evidence type="ECO:0000313" key="8">
    <source>
        <dbReference type="Proteomes" id="UP000472727"/>
    </source>
</evidence>
<comment type="caution">
    <text evidence="7">The sequence shown here is derived from an EMBL/GenBank/DDBJ whole genome shotgun (WGS) entry which is preliminary data.</text>
</comment>
<dbReference type="PANTHER" id="PTHR40787:SF3">
    <property type="entry name" value="PROTEIN TRANSPORT PROTEIN SEC39"/>
    <property type="match status" value="1"/>
</dbReference>
<dbReference type="GO" id="GO:0006890">
    <property type="term" value="P:retrograde vesicle-mediated transport, Golgi to endoplasmic reticulum"/>
    <property type="evidence" value="ECO:0007669"/>
    <property type="project" value="InterPro"/>
</dbReference>
<evidence type="ECO:0000256" key="2">
    <source>
        <dbReference type="ARBA" id="ARBA00022448"/>
    </source>
</evidence>
<name>A0A7C8UDK8_ORBOL</name>
<sequence length="905" mass="97903">MGGPTVAAPATATTTTAAVVVSKDPTIGETVEEELSPSRALLLSLHFASQCDIAGLRRLIIAYPAVFRRDVVLEVILRFVPESTSVGVYAGLVKEVVREGVVLPDGGEERGKEKIEGGFVKDVNEVSAKKTLEGVGFPGGGGFGGRDGVLMEFVRERARVVDKETGDLRLVRELVEVFGDDDDNDDGTVREWGFGVLGVVERLVFMAAEGEEGQSGGGKGGEAIGIEEFEKLDGREGVNLILDRMVRDGDVSDGMGLLAGYVRHKKGGKRFWGYVYEWMTRQEFGVLWRVVKEWNGPVEDGEGYFKMLMARCYSSGGPSGGGDIVGWVLDVVYKIAGMVGAGLDHVGVEEVERFVERYLNSTGAGGGHEWDMGELVVPSAASLKLLEQLIVSVRMFGVFPLGLTVKEVMRMRFWGSKGDQLGLLKRGLSVNNGGKGRNDNWYNEVRGICEYLRATSKVLGRLEAGDVELEVLRDMLAAGKFAAVTATYVTSKGKALLPSLVVEKAVIHAVGDFYDNATNGNRMRGGMKNASSALAILFPSHSNSVPLRRLSKLIEATHALSEYSLTLTPGVPLKPVQIRLFPEPVELISRVLQSNPKAYLQLNSLVKIAQDLVYGVSKPHHDEEMEERNGGEMTKEEVSAIKRRVVGMCVEAALAEDDFETAFSYVVNKLVPEYQNLRTSITLSSSSSTTTTTTTPAFTRNNSDTAWQAALQAGRYRSPTMLVESMEGVATAKGIDQVMKRMEVLSQALVICPGEAVMDVLRTWKNCEDELERLLELEIQEERQHAGKLGEWVGSTIDMSKRAATGGGLLKAPMSLLGAASSAGGRMVKGLGSTAFPLRSVSRQSEEGGSQRGSGEFERGGGWTIGEDGERVRKRDVISGMVTSGLASGLGWMLGAKAEDMNQQR</sequence>
<dbReference type="GO" id="GO:0005783">
    <property type="term" value="C:endoplasmic reticulum"/>
    <property type="evidence" value="ECO:0007669"/>
    <property type="project" value="UniProtKB-SubCell"/>
</dbReference>
<gene>
    <name evidence="7" type="ORF">TWF106_001351</name>
</gene>
<evidence type="ECO:0000256" key="1">
    <source>
        <dbReference type="ARBA" id="ARBA00004240"/>
    </source>
</evidence>